<sequence length="105" mass="11796">MHNFPNYWFSSNFKVAGIVMRYHVVAAIQQLGSLPKISVFMGFGQTARMARGHPTAKSRIALLMNMRSQILSRDCNKIGHPFPAQVAMEWDSGLMNGRNMEPVLS</sequence>
<evidence type="ECO:0000313" key="2">
    <source>
        <dbReference type="Proteomes" id="UP001630127"/>
    </source>
</evidence>
<accession>A0ABD2YXT0</accession>
<comment type="caution">
    <text evidence="1">The sequence shown here is derived from an EMBL/GenBank/DDBJ whole genome shotgun (WGS) entry which is preliminary data.</text>
</comment>
<reference evidence="1 2" key="1">
    <citation type="submission" date="2024-11" db="EMBL/GenBank/DDBJ databases">
        <title>A near-complete genome assembly of Cinchona calisaya.</title>
        <authorList>
            <person name="Lian D.C."/>
            <person name="Zhao X.W."/>
            <person name="Wei L."/>
        </authorList>
    </citation>
    <scope>NUCLEOTIDE SEQUENCE [LARGE SCALE GENOMIC DNA]</scope>
    <source>
        <tissue evidence="1">Nenye</tissue>
    </source>
</reference>
<keyword evidence="2" id="KW-1185">Reference proteome</keyword>
<proteinExistence type="predicted"/>
<dbReference type="Proteomes" id="UP001630127">
    <property type="component" value="Unassembled WGS sequence"/>
</dbReference>
<organism evidence="1 2">
    <name type="scientific">Cinchona calisaya</name>
    <dbReference type="NCBI Taxonomy" id="153742"/>
    <lineage>
        <taxon>Eukaryota</taxon>
        <taxon>Viridiplantae</taxon>
        <taxon>Streptophyta</taxon>
        <taxon>Embryophyta</taxon>
        <taxon>Tracheophyta</taxon>
        <taxon>Spermatophyta</taxon>
        <taxon>Magnoliopsida</taxon>
        <taxon>eudicotyledons</taxon>
        <taxon>Gunneridae</taxon>
        <taxon>Pentapetalae</taxon>
        <taxon>asterids</taxon>
        <taxon>lamiids</taxon>
        <taxon>Gentianales</taxon>
        <taxon>Rubiaceae</taxon>
        <taxon>Cinchonoideae</taxon>
        <taxon>Cinchoneae</taxon>
        <taxon>Cinchona</taxon>
    </lineage>
</organism>
<dbReference type="AlphaFoldDB" id="A0ABD2YXT0"/>
<gene>
    <name evidence="1" type="ORF">ACH5RR_030520</name>
</gene>
<dbReference type="EMBL" id="JBJUIK010000012">
    <property type="protein sequence ID" value="KAL3511119.1"/>
    <property type="molecule type" value="Genomic_DNA"/>
</dbReference>
<evidence type="ECO:0000313" key="1">
    <source>
        <dbReference type="EMBL" id="KAL3511119.1"/>
    </source>
</evidence>
<name>A0ABD2YXT0_9GENT</name>
<protein>
    <submittedName>
        <fullName evidence="1">Uncharacterized protein</fullName>
    </submittedName>
</protein>